<dbReference type="AlphaFoldDB" id="A0A7K3NGR6"/>
<dbReference type="InterPro" id="IPR011006">
    <property type="entry name" value="CheY-like_superfamily"/>
</dbReference>
<keyword evidence="5" id="KW-1185">Reference proteome</keyword>
<dbReference type="SUPFAM" id="SSF48452">
    <property type="entry name" value="TPR-like"/>
    <property type="match status" value="1"/>
</dbReference>
<dbReference type="PROSITE" id="PS50110">
    <property type="entry name" value="RESPONSE_REGULATORY"/>
    <property type="match status" value="1"/>
</dbReference>
<dbReference type="SMART" id="SM00448">
    <property type="entry name" value="REC"/>
    <property type="match status" value="1"/>
</dbReference>
<proteinExistence type="predicted"/>
<dbReference type="Gene3D" id="3.40.50.2300">
    <property type="match status" value="1"/>
</dbReference>
<dbReference type="SUPFAM" id="SSF52172">
    <property type="entry name" value="CheY-like"/>
    <property type="match status" value="1"/>
</dbReference>
<comment type="caution">
    <text evidence="4">The sequence shown here is derived from an EMBL/GenBank/DDBJ whole genome shotgun (WGS) entry which is preliminary data.</text>
</comment>
<dbReference type="InterPro" id="IPR001789">
    <property type="entry name" value="Sig_transdc_resp-reg_receiver"/>
</dbReference>
<feature type="domain" description="Response regulatory" evidence="3">
    <location>
        <begin position="29"/>
        <end position="153"/>
    </location>
</feature>
<organism evidence="4 5">
    <name type="scientific">Desulfolutivibrio sulfodismutans</name>
    <dbReference type="NCBI Taxonomy" id="63561"/>
    <lineage>
        <taxon>Bacteria</taxon>
        <taxon>Pseudomonadati</taxon>
        <taxon>Thermodesulfobacteriota</taxon>
        <taxon>Desulfovibrionia</taxon>
        <taxon>Desulfovibrionales</taxon>
        <taxon>Desulfovibrionaceae</taxon>
        <taxon>Desulfolutivibrio</taxon>
    </lineage>
</organism>
<protein>
    <submittedName>
        <fullName evidence="4">Tetratricopeptide repeat protein</fullName>
    </submittedName>
</protein>
<evidence type="ECO:0000313" key="4">
    <source>
        <dbReference type="EMBL" id="NDY55277.1"/>
    </source>
</evidence>
<dbReference type="SMART" id="SM00028">
    <property type="entry name" value="TPR"/>
    <property type="match status" value="5"/>
</dbReference>
<feature type="repeat" description="TPR" evidence="2">
    <location>
        <begin position="338"/>
        <end position="371"/>
    </location>
</feature>
<feature type="repeat" description="TPR" evidence="2">
    <location>
        <begin position="372"/>
        <end position="405"/>
    </location>
</feature>
<dbReference type="InterPro" id="IPR019734">
    <property type="entry name" value="TPR_rpt"/>
</dbReference>
<dbReference type="GO" id="GO:0006493">
    <property type="term" value="P:protein O-linked glycosylation"/>
    <property type="evidence" value="ECO:0007669"/>
    <property type="project" value="InterPro"/>
</dbReference>
<dbReference type="EMBL" id="JAAGRQ010000002">
    <property type="protein sequence ID" value="NDY55277.1"/>
    <property type="molecule type" value="Genomic_DNA"/>
</dbReference>
<gene>
    <name evidence="4" type="ORF">G3N56_00765</name>
</gene>
<accession>A0A7K3NGR6</accession>
<comment type="caution">
    <text evidence="1">Lacks conserved residue(s) required for the propagation of feature annotation.</text>
</comment>
<reference evidence="4 5" key="1">
    <citation type="submission" date="2020-02" db="EMBL/GenBank/DDBJ databases">
        <title>Comparative genomics of sulfur disproportionating microorganisms.</title>
        <authorList>
            <person name="Ward L.M."/>
            <person name="Bertran E."/>
            <person name="Johnston D.T."/>
        </authorList>
    </citation>
    <scope>NUCLEOTIDE SEQUENCE [LARGE SCALE GENOMIC DNA]</scope>
    <source>
        <strain evidence="4 5">DSM 3696</strain>
    </source>
</reference>
<sequence>MDAVMRLKTDQSAKRYEKIVLDYFNEGGVVLVCSDDEAFVKALRFTISQLKQDVRSVCREVQEYDDVVTLAGKLAEKATAPLIVFLERRMHKASCIKTVKVLKNFYADKTKIIVVSSETSREEIILAHEVGADSFITKPISANAIIEKAAFAIRPNTQLGVLMDRCAALLESGELADAEALAARIFEIKPDSLKGHLLMGDLELRRGNHKEAEVHYLKAYKSEKLFIEPLKKLVDLNSQTGDTDKKLFFLNKLDALSPLNFERKVEIGETYLSRDEADKARDYFEQAKKVVGRVAADMVSESLMEIARKIGEKDEELALAYMTEAIEAKGLELTRDDLWMFNNRGIVLRKQGKWSEAVDNYTKALSLAPNDAGLFYNIGVAYADGRAYDKAWDSFQKALNADGTIVLQAPSVGYNIAMALHRVRKPVEAKTYLGMALELDPGYEPAKKLLESLS</sequence>
<dbReference type="PANTHER" id="PTHR44366:SF1">
    <property type="entry name" value="UDP-N-ACETYLGLUCOSAMINE--PEPTIDE N-ACETYLGLUCOSAMINYLTRANSFERASE 110 KDA SUBUNIT"/>
    <property type="match status" value="1"/>
</dbReference>
<dbReference type="Pfam" id="PF13432">
    <property type="entry name" value="TPR_16"/>
    <property type="match status" value="1"/>
</dbReference>
<dbReference type="PROSITE" id="PS50005">
    <property type="entry name" value="TPR"/>
    <property type="match status" value="2"/>
</dbReference>
<evidence type="ECO:0000256" key="2">
    <source>
        <dbReference type="PROSITE-ProRule" id="PRU00339"/>
    </source>
</evidence>
<dbReference type="Pfam" id="PF13414">
    <property type="entry name" value="TPR_11"/>
    <property type="match status" value="1"/>
</dbReference>
<evidence type="ECO:0000259" key="3">
    <source>
        <dbReference type="PROSITE" id="PS50110"/>
    </source>
</evidence>
<keyword evidence="2" id="KW-0802">TPR repeat</keyword>
<dbReference type="Proteomes" id="UP000469724">
    <property type="component" value="Unassembled WGS sequence"/>
</dbReference>
<dbReference type="GO" id="GO:0097363">
    <property type="term" value="F:protein O-acetylglucosaminyltransferase activity"/>
    <property type="evidence" value="ECO:0007669"/>
    <property type="project" value="TreeGrafter"/>
</dbReference>
<dbReference type="Pfam" id="PF00072">
    <property type="entry name" value="Response_reg"/>
    <property type="match status" value="1"/>
</dbReference>
<dbReference type="InterPro" id="IPR037919">
    <property type="entry name" value="OGT"/>
</dbReference>
<dbReference type="GO" id="GO:0000160">
    <property type="term" value="P:phosphorelay signal transduction system"/>
    <property type="evidence" value="ECO:0007669"/>
    <property type="project" value="InterPro"/>
</dbReference>
<evidence type="ECO:0000313" key="5">
    <source>
        <dbReference type="Proteomes" id="UP000469724"/>
    </source>
</evidence>
<dbReference type="Gene3D" id="1.25.40.10">
    <property type="entry name" value="Tetratricopeptide repeat domain"/>
    <property type="match status" value="2"/>
</dbReference>
<dbReference type="InterPro" id="IPR011990">
    <property type="entry name" value="TPR-like_helical_dom_sf"/>
</dbReference>
<name>A0A7K3NGR6_9BACT</name>
<dbReference type="PANTHER" id="PTHR44366">
    <property type="entry name" value="UDP-N-ACETYLGLUCOSAMINE--PEPTIDE N-ACETYLGLUCOSAMINYLTRANSFERASE 110 KDA SUBUNIT"/>
    <property type="match status" value="1"/>
</dbReference>
<evidence type="ECO:0000256" key="1">
    <source>
        <dbReference type="PROSITE-ProRule" id="PRU00169"/>
    </source>
</evidence>